<reference evidence="1" key="1">
    <citation type="journal article" date="2014" name="Front. Microbiol.">
        <title>High frequency of phylogenetically diverse reductive dehalogenase-homologous genes in deep subseafloor sedimentary metagenomes.</title>
        <authorList>
            <person name="Kawai M."/>
            <person name="Futagami T."/>
            <person name="Toyoda A."/>
            <person name="Takaki Y."/>
            <person name="Nishi S."/>
            <person name="Hori S."/>
            <person name="Arai W."/>
            <person name="Tsubouchi T."/>
            <person name="Morono Y."/>
            <person name="Uchiyama I."/>
            <person name="Ito T."/>
            <person name="Fujiyama A."/>
            <person name="Inagaki F."/>
            <person name="Takami H."/>
        </authorList>
    </citation>
    <scope>NUCLEOTIDE SEQUENCE</scope>
    <source>
        <strain evidence="1">Expedition CK06-06</strain>
    </source>
</reference>
<protein>
    <submittedName>
        <fullName evidence="1">Uncharacterized protein</fullName>
    </submittedName>
</protein>
<dbReference type="EMBL" id="BARW01037271">
    <property type="protein sequence ID" value="GAJ23780.1"/>
    <property type="molecule type" value="Genomic_DNA"/>
</dbReference>
<comment type="caution">
    <text evidence="1">The sequence shown here is derived from an EMBL/GenBank/DDBJ whole genome shotgun (WGS) entry which is preliminary data.</text>
</comment>
<sequence length="67" mass="7435">AINADVLPFVQATLLGRTPVSARLEGYVSPVKRKSILGQRDGVCQVKLAFEYYLHTQTLLSLLPFCQ</sequence>
<evidence type="ECO:0000313" key="1">
    <source>
        <dbReference type="EMBL" id="GAJ23780.1"/>
    </source>
</evidence>
<accession>X1W2I8</accession>
<proteinExistence type="predicted"/>
<name>X1W2I8_9ZZZZ</name>
<feature type="non-terminal residue" evidence="1">
    <location>
        <position position="1"/>
    </location>
</feature>
<organism evidence="1">
    <name type="scientific">marine sediment metagenome</name>
    <dbReference type="NCBI Taxonomy" id="412755"/>
    <lineage>
        <taxon>unclassified sequences</taxon>
        <taxon>metagenomes</taxon>
        <taxon>ecological metagenomes</taxon>
    </lineage>
</organism>
<dbReference type="AlphaFoldDB" id="X1W2I8"/>
<gene>
    <name evidence="1" type="ORF">S12H4_57593</name>
</gene>